<feature type="transmembrane region" description="Helical" evidence="1">
    <location>
        <begin position="105"/>
        <end position="125"/>
    </location>
</feature>
<dbReference type="EMBL" id="SJPQ01000002">
    <property type="protein sequence ID" value="TWT88261.1"/>
    <property type="molecule type" value="Genomic_DNA"/>
</dbReference>
<keyword evidence="1" id="KW-0812">Transmembrane</keyword>
<feature type="transmembrane region" description="Helical" evidence="1">
    <location>
        <begin position="162"/>
        <end position="182"/>
    </location>
</feature>
<dbReference type="RefSeq" id="WP_146399170.1">
    <property type="nucleotide sequence ID" value="NZ_SJPQ01000002.1"/>
</dbReference>
<dbReference type="OrthoDB" id="9787923at2"/>
<dbReference type="InterPro" id="IPR003675">
    <property type="entry name" value="Rce1/LyrA-like_dom"/>
</dbReference>
<evidence type="ECO:0000313" key="3">
    <source>
        <dbReference type="EMBL" id="TWT88261.1"/>
    </source>
</evidence>
<name>A0A5C5ZN42_9BACT</name>
<keyword evidence="1" id="KW-0472">Membrane</keyword>
<dbReference type="GO" id="GO:0004175">
    <property type="term" value="F:endopeptidase activity"/>
    <property type="evidence" value="ECO:0007669"/>
    <property type="project" value="UniProtKB-ARBA"/>
</dbReference>
<comment type="caution">
    <text evidence="3">The sequence shown here is derived from an EMBL/GenBank/DDBJ whole genome shotgun (WGS) entry which is preliminary data.</text>
</comment>
<feature type="transmembrane region" description="Helical" evidence="1">
    <location>
        <begin position="251"/>
        <end position="271"/>
    </location>
</feature>
<evidence type="ECO:0000259" key="2">
    <source>
        <dbReference type="Pfam" id="PF02517"/>
    </source>
</evidence>
<dbReference type="Proteomes" id="UP000315440">
    <property type="component" value="Unassembled WGS sequence"/>
</dbReference>
<dbReference type="NCBIfam" id="TIGR03008">
    <property type="entry name" value="pepcterm_CAAX"/>
    <property type="match status" value="1"/>
</dbReference>
<accession>A0A5C5ZN42</accession>
<protein>
    <submittedName>
        <fullName evidence="3">CAAX amino terminal protease self-immunity</fullName>
    </submittedName>
</protein>
<evidence type="ECO:0000313" key="4">
    <source>
        <dbReference type="Proteomes" id="UP000315440"/>
    </source>
</evidence>
<dbReference type="AlphaFoldDB" id="A0A5C5ZN42"/>
<feature type="transmembrane region" description="Helical" evidence="1">
    <location>
        <begin position="203"/>
        <end position="222"/>
    </location>
</feature>
<gene>
    <name evidence="3" type="ORF">Mal64_17400</name>
</gene>
<organism evidence="3 4">
    <name type="scientific">Pseudobythopirellula maris</name>
    <dbReference type="NCBI Taxonomy" id="2527991"/>
    <lineage>
        <taxon>Bacteria</taxon>
        <taxon>Pseudomonadati</taxon>
        <taxon>Planctomycetota</taxon>
        <taxon>Planctomycetia</taxon>
        <taxon>Pirellulales</taxon>
        <taxon>Lacipirellulaceae</taxon>
        <taxon>Pseudobythopirellula</taxon>
    </lineage>
</organism>
<evidence type="ECO:0000256" key="1">
    <source>
        <dbReference type="SAM" id="Phobius"/>
    </source>
</evidence>
<dbReference type="GO" id="GO:0080120">
    <property type="term" value="P:CAAX-box protein maturation"/>
    <property type="evidence" value="ECO:0007669"/>
    <property type="project" value="UniProtKB-ARBA"/>
</dbReference>
<keyword evidence="4" id="KW-1185">Reference proteome</keyword>
<keyword evidence="1" id="KW-1133">Transmembrane helix</keyword>
<sequence>MTHDNQPNRPADALGDQGLYDDTPLPRRFAAYPWLPFVLPMAVYMVLSSFEPGQPEPGIEQTPNSLGLTYEDYPLAYTVKIAITVGVLAWCWPAYRHWPLRVSPLAIGVGVVGVVLWIGICRLGVEDQLVSWLGEENPLVVLLGLGARPSYNPFEQLGHAPMLAWAFLVVRFFGLSLVVPVFEEALIRGWLMRNVVSPEFWRVAFGRVTAAAVAWGILFPTLYHPEKLAALVWFALITWLMVRTRNFWDCVAAHAVTNFLLGIYVVTTGSWELW</sequence>
<keyword evidence="3" id="KW-0378">Hydrolase</keyword>
<keyword evidence="3" id="KW-0645">Protease</keyword>
<dbReference type="GO" id="GO:0006508">
    <property type="term" value="P:proteolysis"/>
    <property type="evidence" value="ECO:0007669"/>
    <property type="project" value="UniProtKB-KW"/>
</dbReference>
<dbReference type="InterPro" id="IPR014346">
    <property type="entry name" value="Prenyl_protease-related"/>
</dbReference>
<reference evidence="3 4" key="1">
    <citation type="submission" date="2019-02" db="EMBL/GenBank/DDBJ databases">
        <title>Deep-cultivation of Planctomycetes and their phenomic and genomic characterization uncovers novel biology.</title>
        <authorList>
            <person name="Wiegand S."/>
            <person name="Jogler M."/>
            <person name="Boedeker C."/>
            <person name="Pinto D."/>
            <person name="Vollmers J."/>
            <person name="Rivas-Marin E."/>
            <person name="Kohn T."/>
            <person name="Peeters S.H."/>
            <person name="Heuer A."/>
            <person name="Rast P."/>
            <person name="Oberbeckmann S."/>
            <person name="Bunk B."/>
            <person name="Jeske O."/>
            <person name="Meyerdierks A."/>
            <person name="Storesund J.E."/>
            <person name="Kallscheuer N."/>
            <person name="Luecker S."/>
            <person name="Lage O.M."/>
            <person name="Pohl T."/>
            <person name="Merkel B.J."/>
            <person name="Hornburger P."/>
            <person name="Mueller R.-W."/>
            <person name="Bruemmer F."/>
            <person name="Labrenz M."/>
            <person name="Spormann A.M."/>
            <person name="Op Den Camp H."/>
            <person name="Overmann J."/>
            <person name="Amann R."/>
            <person name="Jetten M.S.M."/>
            <person name="Mascher T."/>
            <person name="Medema M.H."/>
            <person name="Devos D.P."/>
            <person name="Kaster A.-K."/>
            <person name="Ovreas L."/>
            <person name="Rohde M."/>
            <person name="Galperin M.Y."/>
            <person name="Jogler C."/>
        </authorList>
    </citation>
    <scope>NUCLEOTIDE SEQUENCE [LARGE SCALE GENOMIC DNA]</scope>
    <source>
        <strain evidence="3 4">Mal64</strain>
    </source>
</reference>
<feature type="transmembrane region" description="Helical" evidence="1">
    <location>
        <begin position="75"/>
        <end position="93"/>
    </location>
</feature>
<dbReference type="Pfam" id="PF02517">
    <property type="entry name" value="Rce1-like"/>
    <property type="match status" value="1"/>
</dbReference>
<feature type="transmembrane region" description="Helical" evidence="1">
    <location>
        <begin position="29"/>
        <end position="47"/>
    </location>
</feature>
<proteinExistence type="predicted"/>
<feature type="domain" description="CAAX prenyl protease 2/Lysostaphin resistance protein A-like" evidence="2">
    <location>
        <begin position="167"/>
        <end position="260"/>
    </location>
</feature>